<comment type="caution">
    <text evidence="1">The sequence shown here is derived from an EMBL/GenBank/DDBJ whole genome shotgun (WGS) entry which is preliminary data.</text>
</comment>
<gene>
    <name evidence="1" type="ORF">F0P94_07900</name>
</gene>
<dbReference type="EMBL" id="VTWT01000003">
    <property type="protein sequence ID" value="KAA9340260.1"/>
    <property type="molecule type" value="Genomic_DNA"/>
</dbReference>
<evidence type="ECO:0000313" key="1">
    <source>
        <dbReference type="EMBL" id="KAA9340260.1"/>
    </source>
</evidence>
<accession>A0A5N1J0U6</accession>
<proteinExistence type="predicted"/>
<name>A0A5N1J0U6_9BACT</name>
<dbReference type="Proteomes" id="UP000326570">
    <property type="component" value="Unassembled WGS sequence"/>
</dbReference>
<organism evidence="1 2">
    <name type="scientific">Adhaeribacter soli</name>
    <dbReference type="NCBI Taxonomy" id="2607655"/>
    <lineage>
        <taxon>Bacteria</taxon>
        <taxon>Pseudomonadati</taxon>
        <taxon>Bacteroidota</taxon>
        <taxon>Cytophagia</taxon>
        <taxon>Cytophagales</taxon>
        <taxon>Hymenobacteraceae</taxon>
        <taxon>Adhaeribacter</taxon>
    </lineage>
</organism>
<keyword evidence="2" id="KW-1185">Reference proteome</keyword>
<protein>
    <submittedName>
        <fullName evidence="1">Uncharacterized protein</fullName>
    </submittedName>
</protein>
<reference evidence="1 2" key="1">
    <citation type="submission" date="2019-09" db="EMBL/GenBank/DDBJ databases">
        <title>Genome sequence of Adhaeribacter sp. M2.</title>
        <authorList>
            <person name="Srinivasan S."/>
        </authorList>
    </citation>
    <scope>NUCLEOTIDE SEQUENCE [LARGE SCALE GENOMIC DNA]</scope>
    <source>
        <strain evidence="1 2">M2</strain>
    </source>
</reference>
<dbReference type="AlphaFoldDB" id="A0A5N1J0U6"/>
<dbReference type="RefSeq" id="WP_150903332.1">
    <property type="nucleotide sequence ID" value="NZ_VTWT01000003.1"/>
</dbReference>
<evidence type="ECO:0000313" key="2">
    <source>
        <dbReference type="Proteomes" id="UP000326570"/>
    </source>
</evidence>
<sequence length="324" mass="35404">MSANLYKTLSSAFAAEVKTPEKKLKSSGFRSSLAPPPTVLLSAYPITLNSEDYKNPLSTANPNGDLISLWRFRQLVDPIPQFADVYIPGSSSTERTYTQIIKGAVAEDADSFAADIIGDAVRNLTRQTFANMDGTPGSWCPVYAVPDNWYDSKAFNGIKQLDIDLGGITGEKNGAGNAPEDQTEWKIVNPDNSTSTIPLHTGSKISSAKVSYQMVSLSRPWFDPLLFETSGWYLKGQNEGFCSSGKNDGRGVLPMIPSSVIIGTNVEILAEWSRQDLRVINNAKEENQQLSLGPLLVNAGQNDIQLHVIGWVMTQIPYSPQIKK</sequence>